<reference evidence="2 3" key="1">
    <citation type="submission" date="2019-04" db="EMBL/GenBank/DDBJ databases">
        <title>Microbes associate with the intestines of laboratory mice.</title>
        <authorList>
            <person name="Navarre W."/>
            <person name="Wong E."/>
            <person name="Huang K."/>
            <person name="Tropini C."/>
            <person name="Ng K."/>
            <person name="Yu B."/>
        </authorList>
    </citation>
    <scope>NUCLEOTIDE SEQUENCE [LARGE SCALE GENOMIC DNA]</scope>
    <source>
        <strain evidence="2 3">NM61_E11</strain>
    </source>
</reference>
<comment type="caution">
    <text evidence="2">The sequence shown here is derived from an EMBL/GenBank/DDBJ whole genome shotgun (WGS) entry which is preliminary data.</text>
</comment>
<dbReference type="PANTHER" id="PTHR40660:SF1">
    <property type="entry name" value="5'-PHOSPHATE OXIDASE PUTATIVE DOMAIN-CONTAINING PROTEIN-RELATED"/>
    <property type="match status" value="1"/>
</dbReference>
<dbReference type="InterPro" id="IPR011576">
    <property type="entry name" value="Pyridox_Oxase_N"/>
</dbReference>
<evidence type="ECO:0000259" key="1">
    <source>
        <dbReference type="Pfam" id="PF01243"/>
    </source>
</evidence>
<protein>
    <submittedName>
        <fullName evidence="2">Pyridoxamine 5'-phosphate oxidase family protein</fullName>
    </submittedName>
</protein>
<dbReference type="PANTHER" id="PTHR40660">
    <property type="entry name" value="5'-PHOSPHATE OXIDASE PUTATIVE DOMAIN-CONTAINING PROTEIN-RELATED"/>
    <property type="match status" value="1"/>
</dbReference>
<dbReference type="SUPFAM" id="SSF50475">
    <property type="entry name" value="FMN-binding split barrel"/>
    <property type="match status" value="1"/>
</dbReference>
<dbReference type="Gene3D" id="2.30.110.10">
    <property type="entry name" value="Electron Transport, Fmn-binding Protein, Chain A"/>
    <property type="match status" value="1"/>
</dbReference>
<sequence length="121" mass="13459">MKKLDSNTLNQHQKDFFKDHLAYLSTVDANGNPQVGPKASMKVLDDNHLQYLEKTKAHAYENLKNGSKAAVVVADVPTHTNVRIIGTAHIHEDDDYQKKIAAEGGAPNAYVVDIDIEEIYE</sequence>
<accession>A0A4S2BAZ5</accession>
<proteinExistence type="predicted"/>
<dbReference type="AlphaFoldDB" id="A0A4S2BAZ5"/>
<organism evidence="2 3">
    <name type="scientific">Lactobacillus intestinalis</name>
    <dbReference type="NCBI Taxonomy" id="151781"/>
    <lineage>
        <taxon>Bacteria</taxon>
        <taxon>Bacillati</taxon>
        <taxon>Bacillota</taxon>
        <taxon>Bacilli</taxon>
        <taxon>Lactobacillales</taxon>
        <taxon>Lactobacillaceae</taxon>
        <taxon>Lactobacillus</taxon>
    </lineage>
</organism>
<name>A0A4S2BAZ5_9LACO</name>
<feature type="domain" description="Pyridoxamine 5'-phosphate oxidase N-terminal" evidence="1">
    <location>
        <begin position="11"/>
        <end position="120"/>
    </location>
</feature>
<gene>
    <name evidence="2" type="ORF">E5351_08855</name>
</gene>
<dbReference type="EMBL" id="SRYV01000018">
    <property type="protein sequence ID" value="TGY11529.1"/>
    <property type="molecule type" value="Genomic_DNA"/>
</dbReference>
<dbReference type="InterPro" id="IPR012349">
    <property type="entry name" value="Split_barrel_FMN-bd"/>
</dbReference>
<evidence type="ECO:0000313" key="3">
    <source>
        <dbReference type="Proteomes" id="UP000309117"/>
    </source>
</evidence>
<dbReference type="Pfam" id="PF01243">
    <property type="entry name" value="PNPOx_N"/>
    <property type="match status" value="1"/>
</dbReference>
<dbReference type="Proteomes" id="UP000309117">
    <property type="component" value="Unassembled WGS sequence"/>
</dbReference>
<evidence type="ECO:0000313" key="2">
    <source>
        <dbReference type="EMBL" id="TGY11529.1"/>
    </source>
</evidence>
<dbReference type="RefSeq" id="WP_135960698.1">
    <property type="nucleotide sequence ID" value="NZ_AQFR02000001.1"/>
</dbReference>